<organism evidence="2 3">
    <name type="scientific">Actinokineospora iranica</name>
    <dbReference type="NCBI Taxonomy" id="1271860"/>
    <lineage>
        <taxon>Bacteria</taxon>
        <taxon>Bacillati</taxon>
        <taxon>Actinomycetota</taxon>
        <taxon>Actinomycetes</taxon>
        <taxon>Pseudonocardiales</taxon>
        <taxon>Pseudonocardiaceae</taxon>
        <taxon>Actinokineospora</taxon>
    </lineage>
</organism>
<dbReference type="RefSeq" id="WP_175483069.1">
    <property type="nucleotide sequence ID" value="NZ_FMZZ01000018.1"/>
</dbReference>
<protein>
    <submittedName>
        <fullName evidence="2">TIGR02611 family protein</fullName>
    </submittedName>
</protein>
<dbReference type="AlphaFoldDB" id="A0A1G6XRN6"/>
<accession>A0A1G6XRN6</accession>
<feature type="transmembrane region" description="Helical" evidence="1">
    <location>
        <begin position="51"/>
        <end position="69"/>
    </location>
</feature>
<reference evidence="3" key="1">
    <citation type="submission" date="2016-10" db="EMBL/GenBank/DDBJ databases">
        <authorList>
            <person name="Varghese N."/>
            <person name="Submissions S."/>
        </authorList>
    </citation>
    <scope>NUCLEOTIDE SEQUENCE [LARGE SCALE GENOMIC DNA]</scope>
    <source>
        <strain evidence="3">IBRC-M 10403</strain>
    </source>
</reference>
<keyword evidence="1" id="KW-1133">Transmembrane helix</keyword>
<evidence type="ECO:0000313" key="2">
    <source>
        <dbReference type="EMBL" id="SDD80864.1"/>
    </source>
</evidence>
<dbReference type="EMBL" id="FMZZ01000018">
    <property type="protein sequence ID" value="SDD80864.1"/>
    <property type="molecule type" value="Genomic_DNA"/>
</dbReference>
<dbReference type="InterPro" id="IPR019099">
    <property type="entry name" value="Uncharacterised_PGPGW_TM"/>
</dbReference>
<proteinExistence type="predicted"/>
<keyword evidence="1" id="KW-0812">Transmembrane</keyword>
<dbReference type="InterPro" id="IPR013434">
    <property type="entry name" value="CHP02611"/>
</dbReference>
<gene>
    <name evidence="2" type="ORF">SAMN05216174_11896</name>
</gene>
<keyword evidence="1" id="KW-0472">Membrane</keyword>
<name>A0A1G6XRN6_9PSEU</name>
<feature type="transmembrane region" description="Helical" evidence="1">
    <location>
        <begin position="96"/>
        <end position="125"/>
    </location>
</feature>
<evidence type="ECO:0000313" key="3">
    <source>
        <dbReference type="Proteomes" id="UP000199501"/>
    </source>
</evidence>
<sequence length="139" mass="15073">MAGEARQKGLARPDWADKNPTTRAVWRTGIAVVGGLVLAGGILMIPYPGPGWLVVFAGLAILAVEFTWAHRVLTYGRGKYDAWTDWLKRQSLAVRLLVLALTGVIVVATIWLLNGFALVGGWFGIEWPWLGSPLFTSAG</sequence>
<dbReference type="NCBIfam" id="TIGR02611">
    <property type="entry name" value="TIGR02611 family protein"/>
    <property type="match status" value="1"/>
</dbReference>
<dbReference type="Proteomes" id="UP000199501">
    <property type="component" value="Unassembled WGS sequence"/>
</dbReference>
<feature type="transmembrane region" description="Helical" evidence="1">
    <location>
        <begin position="24"/>
        <end position="45"/>
    </location>
</feature>
<keyword evidence="3" id="KW-1185">Reference proteome</keyword>
<evidence type="ECO:0000256" key="1">
    <source>
        <dbReference type="SAM" id="Phobius"/>
    </source>
</evidence>
<dbReference type="Pfam" id="PF09656">
    <property type="entry name" value="PGPGW"/>
    <property type="match status" value="1"/>
</dbReference>